<gene>
    <name evidence="3" type="primary">LOC113790605</name>
</gene>
<feature type="transmembrane region" description="Helical" evidence="1">
    <location>
        <begin position="47"/>
        <end position="68"/>
    </location>
</feature>
<keyword evidence="1" id="KW-1133">Transmembrane helix</keyword>
<protein>
    <submittedName>
        <fullName evidence="3">Uncharacterized protein LOC113790605</fullName>
    </submittedName>
</protein>
<dbReference type="RefSeq" id="XP_027196094.1">
    <property type="nucleotide sequence ID" value="XM_027340293.1"/>
</dbReference>
<evidence type="ECO:0000313" key="3">
    <source>
        <dbReference type="RefSeq" id="XP_027196094.1"/>
    </source>
</evidence>
<evidence type="ECO:0000256" key="1">
    <source>
        <dbReference type="SAM" id="Phobius"/>
    </source>
</evidence>
<evidence type="ECO:0000313" key="2">
    <source>
        <dbReference type="Proteomes" id="UP000515146"/>
    </source>
</evidence>
<keyword evidence="1" id="KW-0472">Membrane</keyword>
<dbReference type="Proteomes" id="UP000515146">
    <property type="component" value="Unplaced"/>
</dbReference>
<sequence length="303" mass="36357">MITFFVIYEWTWLNLFIDILHNRSSINEFFQKNWHYNDRQHFNSDELFHLLLYYIDGRINLIGIMIILPLVTMATIQASLVIGHLLFSINFLVFLLKFFKIRIQKLFHLSQTISNKSSKTQKLFWNYFHRQYVELYSEIVRLNRTVKIIIFDMEINSKLALIFACVFLSRQTYLNLFSISVIMTIFSRFILTIMFYEFSSRLPSYNQLCCQSIIKGLSRSQFSMSNRFFDQHFKRNQKTKDSVRKNLFVQTMSANKFGFTCGQLFFITKYKYIQLLIMNFHLMIKFYKKLCLSSSTKSFGLPQ</sequence>
<feature type="transmembrane region" description="Helical" evidence="1">
    <location>
        <begin position="175"/>
        <end position="196"/>
    </location>
</feature>
<dbReference type="InParanoid" id="A0A6P6XW13"/>
<proteinExistence type="predicted"/>
<dbReference type="AlphaFoldDB" id="A0A6P6XW13"/>
<keyword evidence="2" id="KW-1185">Reference proteome</keyword>
<dbReference type="KEGG" id="dpte:113790605"/>
<name>A0A6P6XW13_DERPT</name>
<feature type="transmembrane region" description="Helical" evidence="1">
    <location>
        <begin position="74"/>
        <end position="96"/>
    </location>
</feature>
<reference evidence="3" key="1">
    <citation type="submission" date="2025-08" db="UniProtKB">
        <authorList>
            <consortium name="RefSeq"/>
        </authorList>
    </citation>
    <scope>IDENTIFICATION</scope>
    <source>
        <strain evidence="3">Airmid</strain>
    </source>
</reference>
<keyword evidence="1" id="KW-0812">Transmembrane</keyword>
<accession>A0A6P6XW13</accession>
<organism evidence="2 3">
    <name type="scientific">Dermatophagoides pteronyssinus</name>
    <name type="common">European house dust mite</name>
    <dbReference type="NCBI Taxonomy" id="6956"/>
    <lineage>
        <taxon>Eukaryota</taxon>
        <taxon>Metazoa</taxon>
        <taxon>Ecdysozoa</taxon>
        <taxon>Arthropoda</taxon>
        <taxon>Chelicerata</taxon>
        <taxon>Arachnida</taxon>
        <taxon>Acari</taxon>
        <taxon>Acariformes</taxon>
        <taxon>Sarcoptiformes</taxon>
        <taxon>Astigmata</taxon>
        <taxon>Psoroptidia</taxon>
        <taxon>Analgoidea</taxon>
        <taxon>Pyroglyphidae</taxon>
        <taxon>Dermatophagoidinae</taxon>
        <taxon>Dermatophagoides</taxon>
    </lineage>
</organism>
<dbReference type="OrthoDB" id="10449103at2759"/>